<proteinExistence type="inferred from homology"/>
<keyword evidence="5 9" id="KW-0472">Membrane</keyword>
<feature type="transmembrane region" description="Helical" evidence="9">
    <location>
        <begin position="220"/>
        <end position="240"/>
    </location>
</feature>
<evidence type="ECO:0000256" key="8">
    <source>
        <dbReference type="RuleBase" id="RU000688"/>
    </source>
</evidence>
<dbReference type="PANTHER" id="PTHR24243:SF208">
    <property type="entry name" value="PYROKININ-1 RECEPTOR"/>
    <property type="match status" value="1"/>
</dbReference>
<evidence type="ECO:0000256" key="1">
    <source>
        <dbReference type="ARBA" id="ARBA00004141"/>
    </source>
</evidence>
<dbReference type="GO" id="GO:0005886">
    <property type="term" value="C:plasma membrane"/>
    <property type="evidence" value="ECO:0007669"/>
    <property type="project" value="TreeGrafter"/>
</dbReference>
<evidence type="ECO:0000256" key="2">
    <source>
        <dbReference type="ARBA" id="ARBA00022692"/>
    </source>
</evidence>
<keyword evidence="4 8" id="KW-0297">G-protein coupled receptor</keyword>
<comment type="subcellular location">
    <subcellularLocation>
        <location evidence="1">Membrane</location>
        <topology evidence="1">Multi-pass membrane protein</topology>
    </subcellularLocation>
</comment>
<feature type="transmembrane region" description="Helical" evidence="9">
    <location>
        <begin position="304"/>
        <end position="323"/>
    </location>
</feature>
<feature type="transmembrane region" description="Helical" evidence="9">
    <location>
        <begin position="70"/>
        <end position="92"/>
    </location>
</feature>
<gene>
    <name evidence="11" type="ORF">HOLleu_30988</name>
</gene>
<dbReference type="PROSITE" id="PS00237">
    <property type="entry name" value="G_PROTEIN_RECEP_F1_1"/>
    <property type="match status" value="1"/>
</dbReference>
<dbReference type="AlphaFoldDB" id="A0A9Q1H109"/>
<dbReference type="InterPro" id="IPR017452">
    <property type="entry name" value="GPCR_Rhodpsn_7TM"/>
</dbReference>
<organism evidence="11 12">
    <name type="scientific">Holothuria leucospilota</name>
    <name type="common">Black long sea cucumber</name>
    <name type="synonym">Mertensiothuria leucospilota</name>
    <dbReference type="NCBI Taxonomy" id="206669"/>
    <lineage>
        <taxon>Eukaryota</taxon>
        <taxon>Metazoa</taxon>
        <taxon>Echinodermata</taxon>
        <taxon>Eleutherozoa</taxon>
        <taxon>Echinozoa</taxon>
        <taxon>Holothuroidea</taxon>
        <taxon>Aspidochirotacea</taxon>
        <taxon>Aspidochirotida</taxon>
        <taxon>Holothuriidae</taxon>
        <taxon>Holothuria</taxon>
    </lineage>
</organism>
<evidence type="ECO:0000313" key="12">
    <source>
        <dbReference type="Proteomes" id="UP001152320"/>
    </source>
</evidence>
<evidence type="ECO:0000256" key="5">
    <source>
        <dbReference type="ARBA" id="ARBA00023136"/>
    </source>
</evidence>
<keyword evidence="6 8" id="KW-0675">Receptor</keyword>
<comment type="similarity">
    <text evidence="8">Belongs to the G-protein coupled receptor 1 family.</text>
</comment>
<feature type="transmembrane region" description="Helical" evidence="9">
    <location>
        <begin position="104"/>
        <end position="132"/>
    </location>
</feature>
<dbReference type="Gene3D" id="1.20.1070.10">
    <property type="entry name" value="Rhodopsin 7-helix transmembrane proteins"/>
    <property type="match status" value="1"/>
</dbReference>
<dbReference type="EMBL" id="JAIZAY010000015">
    <property type="protein sequence ID" value="KAJ8028680.1"/>
    <property type="molecule type" value="Genomic_DNA"/>
</dbReference>
<name>A0A9Q1H109_HOLLE</name>
<dbReference type="Proteomes" id="UP001152320">
    <property type="component" value="Chromosome 15"/>
</dbReference>
<evidence type="ECO:0000256" key="4">
    <source>
        <dbReference type="ARBA" id="ARBA00023040"/>
    </source>
</evidence>
<comment type="caution">
    <text evidence="11">The sequence shown here is derived from an EMBL/GenBank/DDBJ whole genome shotgun (WGS) entry which is preliminary data.</text>
</comment>
<evidence type="ECO:0000313" key="11">
    <source>
        <dbReference type="EMBL" id="KAJ8028680.1"/>
    </source>
</evidence>
<dbReference type="PROSITE" id="PS50262">
    <property type="entry name" value="G_PROTEIN_RECEP_F1_2"/>
    <property type="match status" value="1"/>
</dbReference>
<dbReference type="PANTHER" id="PTHR24243">
    <property type="entry name" value="G-PROTEIN COUPLED RECEPTOR"/>
    <property type="match status" value="1"/>
</dbReference>
<accession>A0A9Q1H109</accession>
<evidence type="ECO:0000256" key="9">
    <source>
        <dbReference type="SAM" id="Phobius"/>
    </source>
</evidence>
<keyword evidence="2 8" id="KW-0812">Transmembrane</keyword>
<feature type="transmembrane region" description="Helical" evidence="9">
    <location>
        <begin position="269"/>
        <end position="292"/>
    </location>
</feature>
<feature type="domain" description="G-protein coupled receptors family 1 profile" evidence="10">
    <location>
        <begin position="49"/>
        <end position="320"/>
    </location>
</feature>
<dbReference type="Pfam" id="PF00001">
    <property type="entry name" value="7tm_1"/>
    <property type="match status" value="1"/>
</dbReference>
<dbReference type="OrthoDB" id="5950040at2759"/>
<dbReference type="GO" id="GO:0004930">
    <property type="term" value="F:G protein-coupled receptor activity"/>
    <property type="evidence" value="ECO:0007669"/>
    <property type="project" value="UniProtKB-KW"/>
</dbReference>
<dbReference type="InterPro" id="IPR000276">
    <property type="entry name" value="GPCR_Rhodpsn"/>
</dbReference>
<evidence type="ECO:0000256" key="6">
    <source>
        <dbReference type="ARBA" id="ARBA00023170"/>
    </source>
</evidence>
<protein>
    <submittedName>
        <fullName evidence="11">Neuromedin-U receptor 2</fullName>
    </submittedName>
</protein>
<dbReference type="PRINTS" id="PR00237">
    <property type="entry name" value="GPCRRHODOPSN"/>
</dbReference>
<keyword evidence="12" id="KW-1185">Reference proteome</keyword>
<evidence type="ECO:0000256" key="3">
    <source>
        <dbReference type="ARBA" id="ARBA00022989"/>
    </source>
</evidence>
<dbReference type="SUPFAM" id="SSF81321">
    <property type="entry name" value="Family A G protein-coupled receptor-like"/>
    <property type="match status" value="1"/>
</dbReference>
<evidence type="ECO:0000259" key="10">
    <source>
        <dbReference type="PROSITE" id="PS50262"/>
    </source>
</evidence>
<keyword evidence="3 9" id="KW-1133">Transmembrane helix</keyword>
<sequence>MSDYELLGEKASNCDNITMETLQSLEYTPVESFTCGVIMPILLVIGIVDNIAFMWVVARLPAMRTPTNCYLVNLAVADVLFLVFAMGEKVWIYIQSPYQSDAIIFGEILGCVIFPLLSDISYFASLCFVTLVSFERYIAVCRPQSRNYFQRRLFISLMCIGSWAISTILSATLIPGNARYDFYCFNLPDEASNETYPEQFAMCNAIKEGWRIYGNGLQTLPFFLTLLLNIVLYVMIVRGLNQSIKRLRGHQGGKKDQDTRIRDQIARMLILNGVVFFVCLAPFELSSLIAMFGGQLDVHWVTNSGRVLSYLNSVVNPIIFTTMSQRYREAFKMAFLPHWCYKIDDECSTTNGPPPSTSNTYIRMTKAKA</sequence>
<keyword evidence="7 8" id="KW-0807">Transducer</keyword>
<evidence type="ECO:0000256" key="7">
    <source>
        <dbReference type="ARBA" id="ARBA00023224"/>
    </source>
</evidence>
<reference evidence="11" key="1">
    <citation type="submission" date="2021-10" db="EMBL/GenBank/DDBJ databases">
        <title>Tropical sea cucumber genome reveals ecological adaptation and Cuvierian tubules defense mechanism.</title>
        <authorList>
            <person name="Chen T."/>
        </authorList>
    </citation>
    <scope>NUCLEOTIDE SEQUENCE</scope>
    <source>
        <strain evidence="11">Nanhai2018</strain>
        <tissue evidence="11">Muscle</tissue>
    </source>
</reference>
<feature type="transmembrane region" description="Helical" evidence="9">
    <location>
        <begin position="37"/>
        <end position="58"/>
    </location>
</feature>
<dbReference type="CDD" id="cd00637">
    <property type="entry name" value="7tm_classA_rhodopsin-like"/>
    <property type="match status" value="1"/>
</dbReference>
<feature type="transmembrane region" description="Helical" evidence="9">
    <location>
        <begin position="153"/>
        <end position="174"/>
    </location>
</feature>